<protein>
    <submittedName>
        <fullName evidence="1">Uncharacterized protein</fullName>
    </submittedName>
</protein>
<sequence>MITDSGSHGSELRLCELAKLIRQSLRNGVSLFLHNSLAGPQLARRKNLGRDVLQASHNRTLKQSTLSTFRHVNRANGPSRSPAISESFEGIGSIAIFLSARFAGRDRGLRGPDGEVDWRPLKEDAMLKDGREDMKIWRRCGEVARIWRG</sequence>
<dbReference type="RefSeq" id="XP_033689227.1">
    <property type="nucleotide sequence ID" value="XM_033819732.1"/>
</dbReference>
<evidence type="ECO:0000313" key="1">
    <source>
        <dbReference type="EMBL" id="KAF2254223.1"/>
    </source>
</evidence>
<dbReference type="EMBL" id="ML987190">
    <property type="protein sequence ID" value="KAF2254223.1"/>
    <property type="molecule type" value="Genomic_DNA"/>
</dbReference>
<dbReference type="Proteomes" id="UP000800094">
    <property type="component" value="Unassembled WGS sequence"/>
</dbReference>
<accession>A0A6A6IYG0</accession>
<organism evidence="1 2">
    <name type="scientific">Trematosphaeria pertusa</name>
    <dbReference type="NCBI Taxonomy" id="390896"/>
    <lineage>
        <taxon>Eukaryota</taxon>
        <taxon>Fungi</taxon>
        <taxon>Dikarya</taxon>
        <taxon>Ascomycota</taxon>
        <taxon>Pezizomycotina</taxon>
        <taxon>Dothideomycetes</taxon>
        <taxon>Pleosporomycetidae</taxon>
        <taxon>Pleosporales</taxon>
        <taxon>Massarineae</taxon>
        <taxon>Trematosphaeriaceae</taxon>
        <taxon>Trematosphaeria</taxon>
    </lineage>
</organism>
<evidence type="ECO:0000313" key="2">
    <source>
        <dbReference type="Proteomes" id="UP000800094"/>
    </source>
</evidence>
<gene>
    <name evidence="1" type="ORF">BU26DRAFT_135063</name>
</gene>
<dbReference type="AlphaFoldDB" id="A0A6A6IYG0"/>
<reference evidence="1" key="1">
    <citation type="journal article" date="2020" name="Stud. Mycol.">
        <title>101 Dothideomycetes genomes: a test case for predicting lifestyles and emergence of pathogens.</title>
        <authorList>
            <person name="Haridas S."/>
            <person name="Albert R."/>
            <person name="Binder M."/>
            <person name="Bloem J."/>
            <person name="Labutti K."/>
            <person name="Salamov A."/>
            <person name="Andreopoulos B."/>
            <person name="Baker S."/>
            <person name="Barry K."/>
            <person name="Bills G."/>
            <person name="Bluhm B."/>
            <person name="Cannon C."/>
            <person name="Castanera R."/>
            <person name="Culley D."/>
            <person name="Daum C."/>
            <person name="Ezra D."/>
            <person name="Gonzalez J."/>
            <person name="Henrissat B."/>
            <person name="Kuo A."/>
            <person name="Liang C."/>
            <person name="Lipzen A."/>
            <person name="Lutzoni F."/>
            <person name="Magnuson J."/>
            <person name="Mondo S."/>
            <person name="Nolan M."/>
            <person name="Ohm R."/>
            <person name="Pangilinan J."/>
            <person name="Park H.-J."/>
            <person name="Ramirez L."/>
            <person name="Alfaro M."/>
            <person name="Sun H."/>
            <person name="Tritt A."/>
            <person name="Yoshinaga Y."/>
            <person name="Zwiers L.-H."/>
            <person name="Turgeon B."/>
            <person name="Goodwin S."/>
            <person name="Spatafora J."/>
            <person name="Crous P."/>
            <person name="Grigoriev I."/>
        </authorList>
    </citation>
    <scope>NUCLEOTIDE SEQUENCE</scope>
    <source>
        <strain evidence="1">CBS 122368</strain>
    </source>
</reference>
<name>A0A6A6IYG0_9PLEO</name>
<keyword evidence="2" id="KW-1185">Reference proteome</keyword>
<dbReference type="GeneID" id="54573062"/>
<proteinExistence type="predicted"/>